<dbReference type="GO" id="GO:0005524">
    <property type="term" value="F:ATP binding"/>
    <property type="evidence" value="ECO:0007669"/>
    <property type="project" value="InterPro"/>
</dbReference>
<protein>
    <recommendedName>
        <fullName evidence="2">Peptidase M41 domain-containing protein</fullName>
    </recommendedName>
</protein>
<sequence>MRASFHEAGHAAVCRHLDLEIEYLRITPFGSGRVVLRRRLAMRSPVEELHFLQRRLIVMFAGSLVEEFQFGAAIWQPDTPPSDLPVARRIIQRLLAIEGTYPSDRHLHLRELRARRWCREILSREEVWEWVEAIADAALLHEVLSGREIDALRPGRSGGA</sequence>
<dbReference type="GO" id="GO:0004222">
    <property type="term" value="F:metalloendopeptidase activity"/>
    <property type="evidence" value="ECO:0007669"/>
    <property type="project" value="InterPro"/>
</dbReference>
<accession>A0A382GQZ2</accession>
<evidence type="ECO:0008006" key="2">
    <source>
        <dbReference type="Google" id="ProtNLM"/>
    </source>
</evidence>
<proteinExistence type="predicted"/>
<dbReference type="GO" id="GO:0004176">
    <property type="term" value="F:ATP-dependent peptidase activity"/>
    <property type="evidence" value="ECO:0007669"/>
    <property type="project" value="InterPro"/>
</dbReference>
<dbReference type="AlphaFoldDB" id="A0A382GQZ2"/>
<dbReference type="EMBL" id="UINC01056789">
    <property type="protein sequence ID" value="SVB77235.1"/>
    <property type="molecule type" value="Genomic_DNA"/>
</dbReference>
<gene>
    <name evidence="1" type="ORF">METZ01_LOCUS230089</name>
</gene>
<organism evidence="1">
    <name type="scientific">marine metagenome</name>
    <dbReference type="NCBI Taxonomy" id="408172"/>
    <lineage>
        <taxon>unclassified sequences</taxon>
        <taxon>metagenomes</taxon>
        <taxon>ecological metagenomes</taxon>
    </lineage>
</organism>
<dbReference type="SUPFAM" id="SSF140990">
    <property type="entry name" value="FtsH protease domain-like"/>
    <property type="match status" value="1"/>
</dbReference>
<dbReference type="Gene3D" id="1.20.58.760">
    <property type="entry name" value="Peptidase M41"/>
    <property type="match status" value="1"/>
</dbReference>
<reference evidence="1" key="1">
    <citation type="submission" date="2018-05" db="EMBL/GenBank/DDBJ databases">
        <authorList>
            <person name="Lanie J.A."/>
            <person name="Ng W.-L."/>
            <person name="Kazmierczak K.M."/>
            <person name="Andrzejewski T.M."/>
            <person name="Davidsen T.M."/>
            <person name="Wayne K.J."/>
            <person name="Tettelin H."/>
            <person name="Glass J.I."/>
            <person name="Rusch D."/>
            <person name="Podicherti R."/>
            <person name="Tsui H.-C.T."/>
            <person name="Winkler M.E."/>
        </authorList>
    </citation>
    <scope>NUCLEOTIDE SEQUENCE</scope>
</reference>
<evidence type="ECO:0000313" key="1">
    <source>
        <dbReference type="EMBL" id="SVB77235.1"/>
    </source>
</evidence>
<dbReference type="InterPro" id="IPR037219">
    <property type="entry name" value="Peptidase_M41-like"/>
</dbReference>
<name>A0A382GQZ2_9ZZZZ</name>
<dbReference type="GO" id="GO:0006508">
    <property type="term" value="P:proteolysis"/>
    <property type="evidence" value="ECO:0007669"/>
    <property type="project" value="InterPro"/>
</dbReference>